<reference evidence="6" key="1">
    <citation type="journal article" date="2021" name="J. Hered.">
        <title>Genome Assembly of Salicaceae Populus deltoides (Eastern Cottonwood) I-69 Based on Nanopore Sequencing and Hi-C Technologies.</title>
        <authorList>
            <person name="Bai S."/>
            <person name="Wu H."/>
            <person name="Zhang J."/>
            <person name="Pan Z."/>
            <person name="Zhao W."/>
            <person name="Li Z."/>
            <person name="Tong C."/>
        </authorList>
    </citation>
    <scope>NUCLEOTIDE SEQUENCE</scope>
    <source>
        <tissue evidence="6">Leaf</tissue>
    </source>
</reference>
<accession>A0A8T2WL19</accession>
<name>A0A8T2WL19_POPDE</name>
<evidence type="ECO:0000259" key="4">
    <source>
        <dbReference type="Pfam" id="PF20160"/>
    </source>
</evidence>
<dbReference type="InterPro" id="IPR045344">
    <property type="entry name" value="C-JID"/>
</dbReference>
<gene>
    <name evidence="6" type="ORF">H0E87_030611</name>
</gene>
<dbReference type="Gene3D" id="3.80.10.10">
    <property type="entry name" value="Ribonuclease Inhibitor"/>
    <property type="match status" value="2"/>
</dbReference>
<dbReference type="SUPFAM" id="SSF52047">
    <property type="entry name" value="RNI-like"/>
    <property type="match status" value="1"/>
</dbReference>
<dbReference type="InterPro" id="IPR032675">
    <property type="entry name" value="LRR_dom_sf"/>
</dbReference>
<dbReference type="PANTHER" id="PTHR45752:SF195">
    <property type="entry name" value="LEUCINE-RICH REPEAT (LRR) FAMILY PROTEIN-RELATED"/>
    <property type="match status" value="1"/>
</dbReference>
<feature type="domain" description="Disease resistance protein RPS4B/Roq1-like leucine-rich repeats" evidence="5">
    <location>
        <begin position="4"/>
        <end position="78"/>
    </location>
</feature>
<dbReference type="EMBL" id="JACEGQ020000019">
    <property type="protein sequence ID" value="KAH8480417.1"/>
    <property type="molecule type" value="Genomic_DNA"/>
</dbReference>
<proteinExistence type="predicted"/>
<dbReference type="PANTHER" id="PTHR45752">
    <property type="entry name" value="LEUCINE-RICH REPEAT-CONTAINING"/>
    <property type="match status" value="1"/>
</dbReference>
<feature type="non-terminal residue" evidence="6">
    <location>
        <position position="587"/>
    </location>
</feature>
<organism evidence="6 7">
    <name type="scientific">Populus deltoides</name>
    <name type="common">Eastern poplar</name>
    <name type="synonym">Eastern cottonwood</name>
    <dbReference type="NCBI Taxonomy" id="3696"/>
    <lineage>
        <taxon>Eukaryota</taxon>
        <taxon>Viridiplantae</taxon>
        <taxon>Streptophyta</taxon>
        <taxon>Embryophyta</taxon>
        <taxon>Tracheophyta</taxon>
        <taxon>Spermatophyta</taxon>
        <taxon>Magnoliopsida</taxon>
        <taxon>eudicotyledons</taxon>
        <taxon>Gunneridae</taxon>
        <taxon>Pentapetalae</taxon>
        <taxon>rosids</taxon>
        <taxon>fabids</taxon>
        <taxon>Malpighiales</taxon>
        <taxon>Salicaceae</taxon>
        <taxon>Saliceae</taxon>
        <taxon>Populus</taxon>
    </lineage>
</organism>
<feature type="domain" description="Disease resistance protein RPS4B/Roq1-like leucine-rich repeats" evidence="5">
    <location>
        <begin position="133"/>
        <end position="216"/>
    </location>
</feature>
<dbReference type="InterPro" id="IPR058546">
    <property type="entry name" value="RPS4B/Roq1-like_LRR"/>
</dbReference>
<protein>
    <submittedName>
        <fullName evidence="6">Uncharacterized protein</fullName>
    </submittedName>
</protein>
<feature type="domain" description="C-JID" evidence="4">
    <location>
        <begin position="464"/>
        <end position="533"/>
    </location>
</feature>
<evidence type="ECO:0000256" key="2">
    <source>
        <dbReference type="ARBA" id="ARBA00022737"/>
    </source>
</evidence>
<comment type="caution">
    <text evidence="6">The sequence shown here is derived from an EMBL/GenBank/DDBJ whole genome shotgun (WGS) entry which is preliminary data.</text>
</comment>
<evidence type="ECO:0000313" key="6">
    <source>
        <dbReference type="EMBL" id="KAH8480417.1"/>
    </source>
</evidence>
<dbReference type="InterPro" id="IPR050715">
    <property type="entry name" value="LRR-SigEffector_domain"/>
</dbReference>
<dbReference type="Pfam" id="PF20160">
    <property type="entry name" value="C-JID"/>
    <property type="match status" value="2"/>
</dbReference>
<evidence type="ECO:0000256" key="1">
    <source>
        <dbReference type="ARBA" id="ARBA00022614"/>
    </source>
</evidence>
<evidence type="ECO:0000313" key="7">
    <source>
        <dbReference type="Proteomes" id="UP000807159"/>
    </source>
</evidence>
<sequence>TLNVSGCANLKKCPETARKLTYLNLNETAVEELPQSIGELNGLVALNLKNCKLLVNLPENMYLLKSLLIADISGCSSISRLPDFSRNIRYLYLNGTAIEELPSSIGDLRELIYLDLGGCNRLKNLPSAVSNLVCLEKLDLSGCSNITEFPKVSNTIKELYLNGTAIREIPSSIECLFELAELHLRNCKQFEILPSSICKLRKLQRLNLSGCVQFRDFPEVLEPMLPDVPEEACSFCLPGDMTPEWFSHQSWGSIVTFQLSSHWAHTKFLGFSLCAVIAFDSFSHSLQVKCTYHFHNEHGDSHVLYCYLHDWYGKKRINSKHIFVGLDPCLVAKENDMFSKYSEVSVEFQLEDMNGYLLPLDLCQVVECGVRLLHGNDEDEIQRFHLIMLDSSRFYPLDLDELEARFQAKRARLEANRLEDFSVLRETYEFLTNSSLPSIFYSEELYHKMPRSYAMSSMECSFYLPGDVTPEWFSHQRWGSTVTFHLSSQWANSKSFLGFCLCAVIVFCSFGHRWRVKCTYHFRNEHGDSHDLYFYLRGWYDKECMNSPHIFVGFDPCLVAKEKDMISEYSEVSVEFQPEDIYAISYH</sequence>
<evidence type="ECO:0000256" key="3">
    <source>
        <dbReference type="ARBA" id="ARBA00022821"/>
    </source>
</evidence>
<dbReference type="Proteomes" id="UP000807159">
    <property type="component" value="Chromosome 19"/>
</dbReference>
<evidence type="ECO:0000259" key="5">
    <source>
        <dbReference type="Pfam" id="PF23286"/>
    </source>
</evidence>
<dbReference type="AlphaFoldDB" id="A0A8T2WL19"/>
<feature type="domain" description="C-JID" evidence="4">
    <location>
        <begin position="237"/>
        <end position="377"/>
    </location>
</feature>
<keyword evidence="2" id="KW-0677">Repeat</keyword>
<keyword evidence="3" id="KW-0611">Plant defense</keyword>
<keyword evidence="7" id="KW-1185">Reference proteome</keyword>
<keyword evidence="1" id="KW-0433">Leucine-rich repeat</keyword>
<dbReference type="Pfam" id="PF23286">
    <property type="entry name" value="LRR_13"/>
    <property type="match status" value="2"/>
</dbReference>